<reference evidence="1 2" key="1">
    <citation type="journal article" date="2019" name="Nat. Microbiol.">
        <title>Mediterranean grassland soil C-N compound turnover is dependent on rainfall and depth, and is mediated by genomically divergent microorganisms.</title>
        <authorList>
            <person name="Diamond S."/>
            <person name="Andeer P.F."/>
            <person name="Li Z."/>
            <person name="Crits-Christoph A."/>
            <person name="Burstein D."/>
            <person name="Anantharaman K."/>
            <person name="Lane K.R."/>
            <person name="Thomas B.C."/>
            <person name="Pan C."/>
            <person name="Northen T.R."/>
            <person name="Banfield J.F."/>
        </authorList>
    </citation>
    <scope>NUCLEOTIDE SEQUENCE [LARGE SCALE GENOMIC DNA]</scope>
    <source>
        <strain evidence="1">NP_2</strain>
    </source>
</reference>
<comment type="caution">
    <text evidence="1">The sequence shown here is derived from an EMBL/GenBank/DDBJ whole genome shotgun (WGS) entry which is preliminary data.</text>
</comment>
<protein>
    <submittedName>
        <fullName evidence="1">Capsule assembly Wzi family protein</fullName>
    </submittedName>
</protein>
<name>A0A537L4I9_9BACT</name>
<dbReference type="InterPro" id="IPR038636">
    <property type="entry name" value="Wzi_sf"/>
</dbReference>
<dbReference type="AlphaFoldDB" id="A0A537L4I9"/>
<evidence type="ECO:0000313" key="1">
    <source>
        <dbReference type="EMBL" id="TMJ02667.1"/>
    </source>
</evidence>
<proteinExistence type="predicted"/>
<dbReference type="Gene3D" id="2.40.160.130">
    <property type="entry name" value="Capsule assembly protein Wzi"/>
    <property type="match status" value="1"/>
</dbReference>
<dbReference type="EMBL" id="VBAJ01000297">
    <property type="protein sequence ID" value="TMJ02667.1"/>
    <property type="molecule type" value="Genomic_DNA"/>
</dbReference>
<gene>
    <name evidence="1" type="ORF">E6G99_12010</name>
</gene>
<accession>A0A537L4I9</accession>
<evidence type="ECO:0000313" key="2">
    <source>
        <dbReference type="Proteomes" id="UP000318661"/>
    </source>
</evidence>
<sequence length="348" mass="38231">MMAPFGVLRSRGVFSEFAASSGWALGWAVDSYTAEMAGKIGDMNVRAGRLTLGWGPAPSGDGLIFGESAGGFDALELSSVWHHVRFTKVVGWLDAGRSIIGTRMDIPYRPNLRLGFSESIVMDGAPYVPYALVPVPISIDPNLHKLLRAPQGIDDNFFLGFDWEWVAQPGLRLFGDLLIDDFTIPTPTVNFPSRWGLTLGFHSVSDGGAGFQMMYTIVPNWTYSATNPALHYLLRDLPVGPVLGDDFDLIHVRWMPSHPPSTSWWASYIRKGEGMVGRIWIDEAEARQYIFLRGVVEYSLVAGVNVPYTIDGLSGTVGPWLAYRNNADHIAGTSRLDWGISLSVTAAY</sequence>
<dbReference type="Proteomes" id="UP000318661">
    <property type="component" value="Unassembled WGS sequence"/>
</dbReference>
<organism evidence="1 2">
    <name type="scientific">Candidatus Segetimicrobium genomatis</name>
    <dbReference type="NCBI Taxonomy" id="2569760"/>
    <lineage>
        <taxon>Bacteria</taxon>
        <taxon>Bacillati</taxon>
        <taxon>Candidatus Sysuimicrobiota</taxon>
        <taxon>Candidatus Sysuimicrobiia</taxon>
        <taxon>Candidatus Sysuimicrobiales</taxon>
        <taxon>Candidatus Segetimicrobiaceae</taxon>
        <taxon>Candidatus Segetimicrobium</taxon>
    </lineage>
</organism>